<dbReference type="GO" id="GO:0004338">
    <property type="term" value="F:glucan exo-1,3-beta-glucosidase activity"/>
    <property type="evidence" value="ECO:0007669"/>
    <property type="project" value="UniProtKB-EC"/>
</dbReference>
<keyword evidence="6 10" id="KW-0326">Glycosidase</keyword>
<dbReference type="InterPro" id="IPR001547">
    <property type="entry name" value="Glyco_hydro_5"/>
</dbReference>
<dbReference type="Pfam" id="PF00150">
    <property type="entry name" value="Cellulase"/>
    <property type="match status" value="1"/>
</dbReference>
<protein>
    <recommendedName>
        <fullName evidence="9">glucan 1,3-beta-glucosidase</fullName>
        <ecNumber evidence="9">3.2.1.58</ecNumber>
    </recommendedName>
</protein>
<keyword evidence="3" id="KW-0964">Secreted</keyword>
<dbReference type="GO" id="GO:0005576">
    <property type="term" value="C:extracellular region"/>
    <property type="evidence" value="ECO:0007669"/>
    <property type="project" value="UniProtKB-SubCell"/>
</dbReference>
<evidence type="ECO:0000256" key="11">
    <source>
        <dbReference type="SAM" id="SignalP"/>
    </source>
</evidence>
<feature type="chain" id="PRO_5012192180" description="glucan 1,3-beta-glucosidase" evidence="11">
    <location>
        <begin position="30"/>
        <end position="410"/>
    </location>
</feature>
<evidence type="ECO:0000256" key="10">
    <source>
        <dbReference type="RuleBase" id="RU361153"/>
    </source>
</evidence>
<sequence length="410" mass="46512">MRLTTFLTVSSAVLCVAIHAAQLPDTIRGANLGGWLLLEPWITPSLFEQFRGKDDAAVDEYTFTESLGKNKAYSQLRRHWESWVTEKDIKKLANYGLNTVRIPYGYWMVDVEKHEPYVQGQYPYLRRAVKWAIQHNLHVLLDLHGAPGSQNGFDNSGRAGPVNWPKEANNIQRTIDVLSNVTKEFRAEIGDGDVSIQFLNEPFAIPNTGVTLDLLKDFYGRSYTAIHNASKLSYKPATFGHDGFSFFNEIGSFLSSMKNTVLDTHIYQVFDVNLLKYSRQQHLEMTCNDKARIGGSPLRTIVGEWSLATTDCTLWLNGFQKGARYDGTFITTEPVCPSCTCKDEGNVAKFGKSYRAFLREFAEKQMDAYEAGYGWIFWNFKAENSPQWNYIQGVEEGWIPNPPTDRLSSC</sequence>
<dbReference type="Gene3D" id="3.20.20.80">
    <property type="entry name" value="Glycosidases"/>
    <property type="match status" value="1"/>
</dbReference>
<keyword evidence="5 10" id="KW-0378">Hydrolase</keyword>
<evidence type="ECO:0000256" key="4">
    <source>
        <dbReference type="ARBA" id="ARBA00022729"/>
    </source>
</evidence>
<dbReference type="GO" id="GO:0071555">
    <property type="term" value="P:cell wall organization"/>
    <property type="evidence" value="ECO:0007669"/>
    <property type="project" value="UniProtKB-KW"/>
</dbReference>
<evidence type="ECO:0000256" key="1">
    <source>
        <dbReference type="ARBA" id="ARBA00004613"/>
    </source>
</evidence>
<gene>
    <name evidence="13" type="ORF">K493DRAFT_249718</name>
</gene>
<name>A0A1Y1VRF3_9FUNG</name>
<dbReference type="OrthoDB" id="62120at2759"/>
<comment type="similarity">
    <text evidence="2 10">Belongs to the glycosyl hydrolase 5 (cellulase A) family.</text>
</comment>
<evidence type="ECO:0000256" key="3">
    <source>
        <dbReference type="ARBA" id="ARBA00022525"/>
    </source>
</evidence>
<dbReference type="AlphaFoldDB" id="A0A1Y1VRF3"/>
<organism evidence="13 14">
    <name type="scientific">Basidiobolus meristosporus CBS 931.73</name>
    <dbReference type="NCBI Taxonomy" id="1314790"/>
    <lineage>
        <taxon>Eukaryota</taxon>
        <taxon>Fungi</taxon>
        <taxon>Fungi incertae sedis</taxon>
        <taxon>Zoopagomycota</taxon>
        <taxon>Entomophthoromycotina</taxon>
        <taxon>Basidiobolomycetes</taxon>
        <taxon>Basidiobolales</taxon>
        <taxon>Basidiobolaceae</taxon>
        <taxon>Basidiobolus</taxon>
    </lineage>
</organism>
<keyword evidence="7" id="KW-0961">Cell wall biogenesis/degradation</keyword>
<dbReference type="PANTHER" id="PTHR31297:SF1">
    <property type="entry name" value="GLUCAN 1,3-BETA-GLUCOSIDASE I_II-RELATED"/>
    <property type="match status" value="1"/>
</dbReference>
<feature type="domain" description="Glycoside hydrolase family 5" evidence="12">
    <location>
        <begin position="76"/>
        <end position="229"/>
    </location>
</feature>
<evidence type="ECO:0000313" key="14">
    <source>
        <dbReference type="Proteomes" id="UP000193498"/>
    </source>
</evidence>
<evidence type="ECO:0000313" key="13">
    <source>
        <dbReference type="EMBL" id="ORX63859.1"/>
    </source>
</evidence>
<dbReference type="PANTHER" id="PTHR31297">
    <property type="entry name" value="GLUCAN ENDO-1,6-BETA-GLUCOSIDASE B"/>
    <property type="match status" value="1"/>
</dbReference>
<dbReference type="GO" id="GO:0009986">
    <property type="term" value="C:cell surface"/>
    <property type="evidence" value="ECO:0007669"/>
    <property type="project" value="TreeGrafter"/>
</dbReference>
<dbReference type="InterPro" id="IPR050386">
    <property type="entry name" value="Glycosyl_hydrolase_5"/>
</dbReference>
<reference evidence="13 14" key="1">
    <citation type="submission" date="2016-07" db="EMBL/GenBank/DDBJ databases">
        <title>Pervasive Adenine N6-methylation of Active Genes in Fungi.</title>
        <authorList>
            <consortium name="DOE Joint Genome Institute"/>
            <person name="Mondo S.J."/>
            <person name="Dannebaum R.O."/>
            <person name="Kuo R.C."/>
            <person name="Labutti K."/>
            <person name="Haridas S."/>
            <person name="Kuo A."/>
            <person name="Salamov A."/>
            <person name="Ahrendt S.R."/>
            <person name="Lipzen A."/>
            <person name="Sullivan W."/>
            <person name="Andreopoulos W.B."/>
            <person name="Clum A."/>
            <person name="Lindquist E."/>
            <person name="Daum C."/>
            <person name="Ramamoorthy G.K."/>
            <person name="Gryganskyi A."/>
            <person name="Culley D."/>
            <person name="Magnuson J.K."/>
            <person name="James T.Y."/>
            <person name="O'Malley M.A."/>
            <person name="Stajich J.E."/>
            <person name="Spatafora J.W."/>
            <person name="Visel A."/>
            <person name="Grigoriev I.V."/>
        </authorList>
    </citation>
    <scope>NUCLEOTIDE SEQUENCE [LARGE SCALE GENOMIC DNA]</scope>
    <source>
        <strain evidence="13 14">CBS 931.73</strain>
    </source>
</reference>
<comment type="caution">
    <text evidence="13">The sequence shown here is derived from an EMBL/GenBank/DDBJ whole genome shotgun (WGS) entry which is preliminary data.</text>
</comment>
<dbReference type="EMBL" id="MCFE01001260">
    <property type="protein sequence ID" value="ORX63859.1"/>
    <property type="molecule type" value="Genomic_DNA"/>
</dbReference>
<evidence type="ECO:0000259" key="12">
    <source>
        <dbReference type="Pfam" id="PF00150"/>
    </source>
</evidence>
<dbReference type="STRING" id="1314790.A0A1Y1VRF3"/>
<evidence type="ECO:0000256" key="2">
    <source>
        <dbReference type="ARBA" id="ARBA00005641"/>
    </source>
</evidence>
<evidence type="ECO:0000256" key="9">
    <source>
        <dbReference type="ARBA" id="ARBA00038929"/>
    </source>
</evidence>
<keyword evidence="4 11" id="KW-0732">Signal</keyword>
<evidence type="ECO:0000256" key="5">
    <source>
        <dbReference type="ARBA" id="ARBA00022801"/>
    </source>
</evidence>
<evidence type="ECO:0000256" key="8">
    <source>
        <dbReference type="ARBA" id="ARBA00036824"/>
    </source>
</evidence>
<dbReference type="InParanoid" id="A0A1Y1VRF3"/>
<feature type="signal peptide" evidence="11">
    <location>
        <begin position="1"/>
        <end position="29"/>
    </location>
</feature>
<comment type="catalytic activity">
    <reaction evidence="8">
        <text>Successive hydrolysis of beta-D-glucose units from the non-reducing ends of (1-&gt;3)-beta-D-glucans, releasing alpha-glucose.</text>
        <dbReference type="EC" id="3.2.1.58"/>
    </reaction>
</comment>
<evidence type="ECO:0000256" key="7">
    <source>
        <dbReference type="ARBA" id="ARBA00023316"/>
    </source>
</evidence>
<proteinExistence type="inferred from homology"/>
<dbReference type="InterPro" id="IPR017853">
    <property type="entry name" value="GH"/>
</dbReference>
<dbReference type="Proteomes" id="UP000193498">
    <property type="component" value="Unassembled WGS sequence"/>
</dbReference>
<dbReference type="FunCoup" id="A0A1Y1VRF3">
    <property type="interactions" value="50"/>
</dbReference>
<accession>A0A1Y1VRF3</accession>
<dbReference type="EC" id="3.2.1.58" evidence="9"/>
<keyword evidence="14" id="KW-1185">Reference proteome</keyword>
<dbReference type="GO" id="GO:0009251">
    <property type="term" value="P:glucan catabolic process"/>
    <property type="evidence" value="ECO:0007669"/>
    <property type="project" value="TreeGrafter"/>
</dbReference>
<dbReference type="SUPFAM" id="SSF51445">
    <property type="entry name" value="(Trans)glycosidases"/>
    <property type="match status" value="1"/>
</dbReference>
<comment type="subcellular location">
    <subcellularLocation>
        <location evidence="1">Secreted</location>
    </subcellularLocation>
</comment>
<evidence type="ECO:0000256" key="6">
    <source>
        <dbReference type="ARBA" id="ARBA00023295"/>
    </source>
</evidence>